<organism evidence="2">
    <name type="scientific">marine sediment metagenome</name>
    <dbReference type="NCBI Taxonomy" id="412755"/>
    <lineage>
        <taxon>unclassified sequences</taxon>
        <taxon>metagenomes</taxon>
        <taxon>ecological metagenomes</taxon>
    </lineage>
</organism>
<feature type="non-terminal residue" evidence="2">
    <location>
        <position position="83"/>
    </location>
</feature>
<accession>A0A0F8YLZ0</accession>
<evidence type="ECO:0000313" key="2">
    <source>
        <dbReference type="EMBL" id="KKK82372.1"/>
    </source>
</evidence>
<reference evidence="2" key="1">
    <citation type="journal article" date="2015" name="Nature">
        <title>Complex archaea that bridge the gap between prokaryotes and eukaryotes.</title>
        <authorList>
            <person name="Spang A."/>
            <person name="Saw J.H."/>
            <person name="Jorgensen S.L."/>
            <person name="Zaremba-Niedzwiedzka K."/>
            <person name="Martijn J."/>
            <person name="Lind A.E."/>
            <person name="van Eijk R."/>
            <person name="Schleper C."/>
            <person name="Guy L."/>
            <person name="Ettema T.J."/>
        </authorList>
    </citation>
    <scope>NUCLEOTIDE SEQUENCE</scope>
</reference>
<gene>
    <name evidence="2" type="ORF">LCGC14_2804070</name>
</gene>
<evidence type="ECO:0000256" key="1">
    <source>
        <dbReference type="SAM" id="Coils"/>
    </source>
</evidence>
<protein>
    <submittedName>
        <fullName evidence="2">Uncharacterized protein</fullName>
    </submittedName>
</protein>
<sequence>MARSSVLASLQADLDRAQRQEFDLARKITALKGEHDRLTEKEQDLEANLERAYEAIKTEQDKPESPLRLSLPADLPLMESALS</sequence>
<name>A0A0F8YLZ0_9ZZZZ</name>
<feature type="coiled-coil region" evidence="1">
    <location>
        <begin position="7"/>
        <end position="62"/>
    </location>
</feature>
<dbReference type="EMBL" id="LAZR01052707">
    <property type="protein sequence ID" value="KKK82372.1"/>
    <property type="molecule type" value="Genomic_DNA"/>
</dbReference>
<keyword evidence="1" id="KW-0175">Coiled coil</keyword>
<comment type="caution">
    <text evidence="2">The sequence shown here is derived from an EMBL/GenBank/DDBJ whole genome shotgun (WGS) entry which is preliminary data.</text>
</comment>
<dbReference type="AlphaFoldDB" id="A0A0F8YLZ0"/>
<proteinExistence type="predicted"/>